<accession>A0A7X8XXP8</accession>
<comment type="caution">
    <text evidence="2">The sequence shown here is derived from an EMBL/GenBank/DDBJ whole genome shotgun (WGS) entry which is preliminary data.</text>
</comment>
<dbReference type="Pfam" id="PF08522">
    <property type="entry name" value="BT_3987-like_N"/>
    <property type="match status" value="1"/>
</dbReference>
<dbReference type="Gene3D" id="2.60.40.1740">
    <property type="entry name" value="hypothetical protein (bacova_03559)"/>
    <property type="match status" value="1"/>
</dbReference>
<feature type="domain" description="BT-3987-like N-terminal" evidence="1">
    <location>
        <begin position="32"/>
        <end position="142"/>
    </location>
</feature>
<dbReference type="Proteomes" id="UP000585050">
    <property type="component" value="Unassembled WGS sequence"/>
</dbReference>
<dbReference type="EMBL" id="JABAIL010000006">
    <property type="protein sequence ID" value="NLR93454.1"/>
    <property type="molecule type" value="Genomic_DNA"/>
</dbReference>
<dbReference type="AlphaFoldDB" id="A0A7X8XXP8"/>
<organism evidence="2 3">
    <name type="scientific">Flammeovirga agarivorans</name>
    <dbReference type="NCBI Taxonomy" id="2726742"/>
    <lineage>
        <taxon>Bacteria</taxon>
        <taxon>Pseudomonadati</taxon>
        <taxon>Bacteroidota</taxon>
        <taxon>Cytophagia</taxon>
        <taxon>Cytophagales</taxon>
        <taxon>Flammeovirgaceae</taxon>
        <taxon>Flammeovirga</taxon>
    </lineage>
</organism>
<dbReference type="PROSITE" id="PS51257">
    <property type="entry name" value="PROKAR_LIPOPROTEIN"/>
    <property type="match status" value="1"/>
</dbReference>
<reference evidence="2 3" key="1">
    <citation type="submission" date="2020-04" db="EMBL/GenBank/DDBJ databases">
        <title>Flammeovirga sp. SR4, a novel species isolated from seawater.</title>
        <authorList>
            <person name="Wang X."/>
        </authorList>
    </citation>
    <scope>NUCLEOTIDE SEQUENCE [LARGE SCALE GENOMIC DNA]</scope>
    <source>
        <strain evidence="2 3">SR4</strain>
    </source>
</reference>
<dbReference type="RefSeq" id="WP_168884165.1">
    <property type="nucleotide sequence ID" value="NZ_JABAIL010000006.1"/>
</dbReference>
<dbReference type="InterPro" id="IPR013728">
    <property type="entry name" value="BT_3987-like_N"/>
</dbReference>
<evidence type="ECO:0000313" key="3">
    <source>
        <dbReference type="Proteomes" id="UP000585050"/>
    </source>
</evidence>
<keyword evidence="3" id="KW-1185">Reference proteome</keyword>
<protein>
    <submittedName>
        <fullName evidence="2">DUF1735 domain-containing protein</fullName>
    </submittedName>
</protein>
<sequence length="302" mass="35193">MNYKRLFFVILSIFGLSSCESYEDYLTDFDYSTVYFPYQRPVRTSIVDSEEKIHVGVVLGGVRENEKRIISKFEIQPELLENTPWKLLPNEYYTLGHDSEMMIEPGSFQGLIEVKLNDLFYQDTLTLDNYYALPFKILSSTADSIIVGDTDRGVASRDYMIPVFKYINTLEGNWYHQGEDIMFNTIGDTLYHQVYRNKDLVKNKVTFFKTESRYEISTNTVGGAENGEIILHFGNNEEVIISPTEVSNIQEITTNMARYQQDGKVLFLDYNYQDLDGYRHQVKDTLTFRNLDITLELWEVSE</sequence>
<evidence type="ECO:0000259" key="1">
    <source>
        <dbReference type="Pfam" id="PF08522"/>
    </source>
</evidence>
<gene>
    <name evidence="2" type="ORF">HGP29_19815</name>
</gene>
<name>A0A7X8XXP8_9BACT</name>
<evidence type="ECO:0000313" key="2">
    <source>
        <dbReference type="EMBL" id="NLR93454.1"/>
    </source>
</evidence>
<dbReference type="Gene3D" id="2.40.128.420">
    <property type="match status" value="1"/>
</dbReference>
<proteinExistence type="predicted"/>